<dbReference type="EMBL" id="CP036316">
    <property type="protein sequence ID" value="QDT66619.1"/>
    <property type="molecule type" value="Genomic_DNA"/>
</dbReference>
<evidence type="ECO:0000313" key="2">
    <source>
        <dbReference type="Proteomes" id="UP000319976"/>
    </source>
</evidence>
<dbReference type="AlphaFoldDB" id="A0A517TE20"/>
<dbReference type="Proteomes" id="UP000319976">
    <property type="component" value="Chromosome"/>
</dbReference>
<accession>A0A517TE20</accession>
<gene>
    <name evidence="1" type="ORF">V22_38900</name>
</gene>
<sequence>MPETQEQSLPTSADRKTLEAIIRSANKGDPKAVAHLRRFLDENPHIWEQTGDLALAAERAWITLITNGSVLVAETLQRKLTQLKQELLGDSDTVIEKMICDTVMATWLELHYLRSVDADTRSRSVTQGSLLMKRLESAQKRHHNALKELTQIRKLLPNRNAMPQLKIFSYQEETG</sequence>
<dbReference type="KEGG" id="chya:V22_38900"/>
<dbReference type="OrthoDB" id="280193at2"/>
<name>A0A517TE20_9PLAN</name>
<keyword evidence="2" id="KW-1185">Reference proteome</keyword>
<proteinExistence type="predicted"/>
<reference evidence="1 2" key="1">
    <citation type="submission" date="2019-02" db="EMBL/GenBank/DDBJ databases">
        <title>Deep-cultivation of Planctomycetes and their phenomic and genomic characterization uncovers novel biology.</title>
        <authorList>
            <person name="Wiegand S."/>
            <person name="Jogler M."/>
            <person name="Boedeker C."/>
            <person name="Pinto D."/>
            <person name="Vollmers J."/>
            <person name="Rivas-Marin E."/>
            <person name="Kohn T."/>
            <person name="Peeters S.H."/>
            <person name="Heuer A."/>
            <person name="Rast P."/>
            <person name="Oberbeckmann S."/>
            <person name="Bunk B."/>
            <person name="Jeske O."/>
            <person name="Meyerdierks A."/>
            <person name="Storesund J.E."/>
            <person name="Kallscheuer N."/>
            <person name="Luecker S."/>
            <person name="Lage O.M."/>
            <person name="Pohl T."/>
            <person name="Merkel B.J."/>
            <person name="Hornburger P."/>
            <person name="Mueller R.-W."/>
            <person name="Bruemmer F."/>
            <person name="Labrenz M."/>
            <person name="Spormann A.M."/>
            <person name="Op den Camp H."/>
            <person name="Overmann J."/>
            <person name="Amann R."/>
            <person name="Jetten M.S.M."/>
            <person name="Mascher T."/>
            <person name="Medema M.H."/>
            <person name="Devos D.P."/>
            <person name="Kaster A.-K."/>
            <person name="Ovreas L."/>
            <person name="Rohde M."/>
            <person name="Galperin M.Y."/>
            <person name="Jogler C."/>
        </authorList>
    </citation>
    <scope>NUCLEOTIDE SEQUENCE [LARGE SCALE GENOMIC DNA]</scope>
    <source>
        <strain evidence="1 2">V22</strain>
    </source>
</reference>
<protein>
    <submittedName>
        <fullName evidence="1">Uncharacterized protein</fullName>
    </submittedName>
</protein>
<dbReference type="RefSeq" id="WP_145265852.1">
    <property type="nucleotide sequence ID" value="NZ_CP036316.1"/>
</dbReference>
<organism evidence="1 2">
    <name type="scientific">Calycomorphotria hydatis</name>
    <dbReference type="NCBI Taxonomy" id="2528027"/>
    <lineage>
        <taxon>Bacteria</taxon>
        <taxon>Pseudomonadati</taxon>
        <taxon>Planctomycetota</taxon>
        <taxon>Planctomycetia</taxon>
        <taxon>Planctomycetales</taxon>
        <taxon>Planctomycetaceae</taxon>
        <taxon>Calycomorphotria</taxon>
    </lineage>
</organism>
<evidence type="ECO:0000313" key="1">
    <source>
        <dbReference type="EMBL" id="QDT66619.1"/>
    </source>
</evidence>